<evidence type="ECO:0000313" key="4">
    <source>
        <dbReference type="RefSeq" id="XP_032822945.1"/>
    </source>
</evidence>
<keyword evidence="1" id="KW-0175">Coiled coil</keyword>
<dbReference type="RefSeq" id="XP_032822945.1">
    <property type="nucleotide sequence ID" value="XM_032967054.1"/>
</dbReference>
<feature type="region of interest" description="Disordered" evidence="2">
    <location>
        <begin position="15"/>
        <end position="256"/>
    </location>
</feature>
<keyword evidence="3" id="KW-1185">Reference proteome</keyword>
<feature type="region of interest" description="Disordered" evidence="2">
    <location>
        <begin position="711"/>
        <end position="733"/>
    </location>
</feature>
<feature type="coiled-coil region" evidence="1">
    <location>
        <begin position="970"/>
        <end position="1004"/>
    </location>
</feature>
<evidence type="ECO:0000313" key="3">
    <source>
        <dbReference type="Proteomes" id="UP001318040"/>
    </source>
</evidence>
<feature type="coiled-coil region" evidence="1">
    <location>
        <begin position="405"/>
        <end position="555"/>
    </location>
</feature>
<feature type="coiled-coil region" evidence="1">
    <location>
        <begin position="592"/>
        <end position="673"/>
    </location>
</feature>
<dbReference type="GO" id="GO:0051015">
    <property type="term" value="F:actin filament binding"/>
    <property type="evidence" value="ECO:0007669"/>
    <property type="project" value="TreeGrafter"/>
</dbReference>
<feature type="compositionally biased region" description="Low complexity" evidence="2">
    <location>
        <begin position="206"/>
        <end position="215"/>
    </location>
</feature>
<dbReference type="AlphaFoldDB" id="A0AAJ7TTX7"/>
<dbReference type="KEGG" id="pmrn:116949593"/>
<dbReference type="GO" id="GO:0015629">
    <property type="term" value="C:actin cytoskeleton"/>
    <property type="evidence" value="ECO:0007669"/>
    <property type="project" value="TreeGrafter"/>
</dbReference>
<sequence>MDCSEFQAVHQALVRSQRGGGGVAHHSVRSSAPPPVRMDQSGRSEDGGGAGVVPGNGTYKTYFQTSRAAAQAGPRTGQEAPRNAAAAAAPSDRFQPRAVASRPAEPDARPAVATPQGQKPPHVRSTPGREAGGVASPGIARGALNLSDGKPRAVVATSVSQTRLLPDKQGPDPSWAPSDRGRAAGDEADGPGDGGGRRRPGREGEAAGAAAPRAPLSRDEIEQRWRQVEKTPVREEKQIPIATIKPTASSMSPESMVELLQKEVEELRWQLEHVQQDLRSSRGENSALLARLRALEQSEYPPAGFVSQLNIGVAAADYQSRRSGGKEGLLEHGARPRRSLTGAQIHHGHEEPAAATSDDDDDERCVRAPGSRPCKAEARLRETEEALVHKTKACLELEEAASSAQERHRLEARRLQLRLDDAEERLASAVRDLAATERRQADGALADAERSRREAAEAVAKEAAARRLEAEERRRAELEERCLRLQTEVARLESERTSISQEEAEVARSLERKLAQSEASALALSRQLRAAEEDNETLRSQKETLERELLDARRSDAGLAGPEERPVVQIDGQPMEWLDKEIELQDLAARHRAELRDTKASFQKEAERLRAEARRAEEALRARALESVQEMDSLTVCMEAMQRKHREELRQREDDFREELSRRDRRLQELSREASDRHRQEVAALTGDARARERRFGSALKALLQQLPGWEENGPAECRAGRQSTDETAADDGGDLESAHLVELLAERVEETLREFGVAKRELELLRPQGDPAALRDAFQRDLEEVKAMCERGLAAMEESHQRSMEDLQRKHQHDMQLLRQQSEQLLAEETAATIAALEAMKSAHRDEFERELEKALKSRHGTGSQDAELIRKQHEEELASIQRELGVLSEQYSQKCLENSHLSQALDAERQALQQCQRENEELNTRCQELNKRLATELMRIRSIVTGDSNGAVPSLAPGKDTYELEVMLRVKDSEIQYFKQEINALKEELQSALRDKKYATDKYKDIYTELSISRAKADLDVTRLREQLQTISQGEERAGYDILKSKSIPDFFKTQTTSSCKRTVRNLRSKSLREGLSTQEQKQLFDEAEVQQ</sequence>
<dbReference type="PANTHER" id="PTHR17271:SF12">
    <property type="entry name" value="MYOSIN PHOSPHATASE RHO-INTERACTING PROTEIN ISOFORM X1"/>
    <property type="match status" value="1"/>
</dbReference>
<evidence type="ECO:0000256" key="2">
    <source>
        <dbReference type="SAM" id="MobiDB-lite"/>
    </source>
</evidence>
<dbReference type="Proteomes" id="UP001318040">
    <property type="component" value="Chromosome 37"/>
</dbReference>
<protein>
    <submittedName>
        <fullName evidence="4">Protein outspread-like</fullName>
    </submittedName>
</protein>
<feature type="compositionally biased region" description="Basic and acidic residues" evidence="2">
    <location>
        <begin position="216"/>
        <end position="238"/>
    </location>
</feature>
<organism evidence="3 4">
    <name type="scientific">Petromyzon marinus</name>
    <name type="common">Sea lamprey</name>
    <dbReference type="NCBI Taxonomy" id="7757"/>
    <lineage>
        <taxon>Eukaryota</taxon>
        <taxon>Metazoa</taxon>
        <taxon>Chordata</taxon>
        <taxon>Craniata</taxon>
        <taxon>Vertebrata</taxon>
        <taxon>Cyclostomata</taxon>
        <taxon>Hyperoartia</taxon>
        <taxon>Petromyzontiformes</taxon>
        <taxon>Petromyzontidae</taxon>
        <taxon>Petromyzon</taxon>
    </lineage>
</organism>
<accession>A0AAJ7TTX7</accession>
<proteinExistence type="predicted"/>
<dbReference type="PANTHER" id="PTHR17271">
    <property type="entry name" value="PLECKSTRIN HOMOLOGY PH DOMAIN-CONTAINING PROTEIN"/>
    <property type="match status" value="1"/>
</dbReference>
<dbReference type="InterPro" id="IPR052223">
    <property type="entry name" value="Actin_Cytoskeleton_Reg"/>
</dbReference>
<feature type="region of interest" description="Disordered" evidence="2">
    <location>
        <begin position="342"/>
        <end position="373"/>
    </location>
</feature>
<gene>
    <name evidence="4" type="primary">LOC116949593</name>
</gene>
<reference evidence="4" key="1">
    <citation type="submission" date="2025-08" db="UniProtKB">
        <authorList>
            <consortium name="RefSeq"/>
        </authorList>
    </citation>
    <scope>IDENTIFICATION</scope>
    <source>
        <tissue evidence="4">Sperm</tissue>
    </source>
</reference>
<evidence type="ECO:0000256" key="1">
    <source>
        <dbReference type="SAM" id="Coils"/>
    </source>
</evidence>
<feature type="compositionally biased region" description="Polar residues" evidence="2">
    <location>
        <begin position="58"/>
        <end position="68"/>
    </location>
</feature>
<feature type="coiled-coil region" evidence="1">
    <location>
        <begin position="865"/>
        <end position="941"/>
    </location>
</feature>
<feature type="coiled-coil region" evidence="1">
    <location>
        <begin position="257"/>
        <end position="284"/>
    </location>
</feature>
<name>A0AAJ7TTX7_PETMA</name>